<evidence type="ECO:0000313" key="1">
    <source>
        <dbReference type="EMBL" id="AAB84695.1"/>
    </source>
</evidence>
<dbReference type="STRING" id="187420.MTH_189"/>
<gene>
    <name evidence="1" type="ordered locus">MTH_189</name>
</gene>
<proteinExistence type="predicted"/>
<accession>O26291</accession>
<dbReference type="KEGG" id="mth:MTH_189"/>
<dbReference type="Proteomes" id="UP000005223">
    <property type="component" value="Chromosome"/>
</dbReference>
<sequence>METFIYLFNYKLVQDLISEHCAPDFLQGSGFRNNRQTSSGIFIWSHHEKGNQKKFSKETP</sequence>
<keyword evidence="2" id="KW-1185">Reference proteome</keyword>
<dbReference type="EnsemblBacteria" id="AAB84695">
    <property type="protein sequence ID" value="AAB84695"/>
    <property type="gene ID" value="MTH_189"/>
</dbReference>
<dbReference type="InParanoid" id="O26291"/>
<organism evidence="1 2">
    <name type="scientific">Methanothermobacter thermautotrophicus (strain ATCC 29096 / DSM 1053 / JCM 10044 / NBRC 100330 / Delta H)</name>
    <name type="common">Methanobacterium thermoautotrophicum</name>
    <dbReference type="NCBI Taxonomy" id="187420"/>
    <lineage>
        <taxon>Archaea</taxon>
        <taxon>Methanobacteriati</taxon>
        <taxon>Methanobacteriota</taxon>
        <taxon>Methanomada group</taxon>
        <taxon>Methanobacteria</taxon>
        <taxon>Methanobacteriales</taxon>
        <taxon>Methanobacteriaceae</taxon>
        <taxon>Methanothermobacter</taxon>
    </lineage>
</organism>
<dbReference type="AlphaFoldDB" id="O26291"/>
<dbReference type="PIR" id="D69119">
    <property type="entry name" value="D69119"/>
</dbReference>
<name>O26291_METTH</name>
<reference evidence="1 2" key="1">
    <citation type="journal article" date="1997" name="J. Bacteriol.">
        <title>Complete genome sequence of Methanobacterium thermoautotrophicum deltaH: functional analysis and comparative genomics.</title>
        <authorList>
            <person name="Smith D.R."/>
            <person name="Doucette-Stamm L.A."/>
            <person name="Deloughery C."/>
            <person name="Lee H.-M."/>
            <person name="Dubois J."/>
            <person name="Aldredge T."/>
            <person name="Bashirzadeh R."/>
            <person name="Blakely D."/>
            <person name="Cook R."/>
            <person name="Gilbert K."/>
            <person name="Harrison D."/>
            <person name="Hoang L."/>
            <person name="Keagle P."/>
            <person name="Lumm W."/>
            <person name="Pothier B."/>
            <person name="Qiu D."/>
            <person name="Spadafora R."/>
            <person name="Vicare R."/>
            <person name="Wang Y."/>
            <person name="Wierzbowski J."/>
            <person name="Gibson R."/>
            <person name="Jiwani N."/>
            <person name="Caruso A."/>
            <person name="Bush D."/>
            <person name="Safer H."/>
            <person name="Patwell D."/>
            <person name="Prabhakar S."/>
            <person name="McDougall S."/>
            <person name="Shimer G."/>
            <person name="Goyal A."/>
            <person name="Pietrovski S."/>
            <person name="Church G.M."/>
            <person name="Daniels C.J."/>
            <person name="Mao J.-i."/>
            <person name="Rice P."/>
            <person name="Nolling J."/>
            <person name="Reeve J.N."/>
        </authorList>
    </citation>
    <scope>NUCLEOTIDE SEQUENCE [LARGE SCALE GENOMIC DNA]</scope>
    <source>
        <strain evidence="2">ATCC 29096 / DSM 1053 / JCM 10044 / NBRC 100330 / Delta H</strain>
    </source>
</reference>
<dbReference type="PaxDb" id="187420-MTH_189"/>
<dbReference type="HOGENOM" id="CLU_2930268_0_0_2"/>
<protein>
    <submittedName>
        <fullName evidence="1">Uncharacterized protein</fullName>
    </submittedName>
</protein>
<dbReference type="EMBL" id="AE000666">
    <property type="protein sequence ID" value="AAB84695.1"/>
    <property type="molecule type" value="Genomic_DNA"/>
</dbReference>
<evidence type="ECO:0000313" key="2">
    <source>
        <dbReference type="Proteomes" id="UP000005223"/>
    </source>
</evidence>